<protein>
    <recommendedName>
        <fullName evidence="8">Rhodopsin domain-containing protein</fullName>
    </recommendedName>
</protein>
<evidence type="ECO:0000256" key="4">
    <source>
        <dbReference type="ARBA" id="ARBA00023136"/>
    </source>
</evidence>
<comment type="caution">
    <text evidence="9">The sequence shown here is derived from an EMBL/GenBank/DDBJ whole genome shotgun (WGS) entry which is preliminary data.</text>
</comment>
<evidence type="ECO:0000256" key="2">
    <source>
        <dbReference type="ARBA" id="ARBA00022692"/>
    </source>
</evidence>
<feature type="transmembrane region" description="Helical" evidence="7">
    <location>
        <begin position="174"/>
        <end position="196"/>
    </location>
</feature>
<evidence type="ECO:0000259" key="8">
    <source>
        <dbReference type="Pfam" id="PF20684"/>
    </source>
</evidence>
<feature type="domain" description="Rhodopsin" evidence="8">
    <location>
        <begin position="32"/>
        <end position="273"/>
    </location>
</feature>
<dbReference type="PANTHER" id="PTHR33048:SF47">
    <property type="entry name" value="INTEGRAL MEMBRANE PROTEIN-RELATED"/>
    <property type="match status" value="1"/>
</dbReference>
<dbReference type="PANTHER" id="PTHR33048">
    <property type="entry name" value="PTH11-LIKE INTEGRAL MEMBRANE PROTEIN (AFU_ORTHOLOGUE AFUA_5G11245)"/>
    <property type="match status" value="1"/>
</dbReference>
<evidence type="ECO:0000313" key="9">
    <source>
        <dbReference type="EMBL" id="KAF3769381.1"/>
    </source>
</evidence>
<keyword evidence="3 7" id="KW-1133">Transmembrane helix</keyword>
<name>A0A9P4Y9R7_CRYP1</name>
<keyword evidence="4 7" id="KW-0472">Membrane</keyword>
<dbReference type="InterPro" id="IPR049326">
    <property type="entry name" value="Rhodopsin_dom_fungi"/>
</dbReference>
<organism evidence="9 10">
    <name type="scientific">Cryphonectria parasitica (strain ATCC 38755 / EP155)</name>
    <dbReference type="NCBI Taxonomy" id="660469"/>
    <lineage>
        <taxon>Eukaryota</taxon>
        <taxon>Fungi</taxon>
        <taxon>Dikarya</taxon>
        <taxon>Ascomycota</taxon>
        <taxon>Pezizomycotina</taxon>
        <taxon>Sordariomycetes</taxon>
        <taxon>Sordariomycetidae</taxon>
        <taxon>Diaporthales</taxon>
        <taxon>Cryphonectriaceae</taxon>
        <taxon>Cryphonectria-Endothia species complex</taxon>
        <taxon>Cryphonectria</taxon>
    </lineage>
</organism>
<evidence type="ECO:0000256" key="1">
    <source>
        <dbReference type="ARBA" id="ARBA00004141"/>
    </source>
</evidence>
<dbReference type="InterPro" id="IPR052337">
    <property type="entry name" value="SAT4-like"/>
</dbReference>
<feature type="compositionally biased region" description="Polar residues" evidence="6">
    <location>
        <begin position="281"/>
        <end position="313"/>
    </location>
</feature>
<dbReference type="Pfam" id="PF20684">
    <property type="entry name" value="Fung_rhodopsin"/>
    <property type="match status" value="1"/>
</dbReference>
<feature type="transmembrane region" description="Helical" evidence="7">
    <location>
        <begin position="124"/>
        <end position="150"/>
    </location>
</feature>
<evidence type="ECO:0000256" key="3">
    <source>
        <dbReference type="ARBA" id="ARBA00022989"/>
    </source>
</evidence>
<dbReference type="GeneID" id="63843040"/>
<comment type="subcellular location">
    <subcellularLocation>
        <location evidence="1">Membrane</location>
        <topology evidence="1">Multi-pass membrane protein</topology>
    </subcellularLocation>
</comment>
<dbReference type="Proteomes" id="UP000803844">
    <property type="component" value="Unassembled WGS sequence"/>
</dbReference>
<keyword evidence="10" id="KW-1185">Reference proteome</keyword>
<evidence type="ECO:0000313" key="10">
    <source>
        <dbReference type="Proteomes" id="UP000803844"/>
    </source>
</evidence>
<comment type="similarity">
    <text evidence="5">Belongs to the SAT4 family.</text>
</comment>
<feature type="transmembrane region" description="Helical" evidence="7">
    <location>
        <begin position="12"/>
        <end position="34"/>
    </location>
</feature>
<feature type="region of interest" description="Disordered" evidence="6">
    <location>
        <begin position="343"/>
        <end position="364"/>
    </location>
</feature>
<proteinExistence type="inferred from homology"/>
<evidence type="ECO:0000256" key="6">
    <source>
        <dbReference type="SAM" id="MobiDB-lite"/>
    </source>
</evidence>
<dbReference type="OrthoDB" id="5342292at2759"/>
<feature type="region of interest" description="Disordered" evidence="6">
    <location>
        <begin position="279"/>
        <end position="313"/>
    </location>
</feature>
<sequence>MADNASQPDFIGYRLVIFIAFFTPLQFLVVLLRFISRRMTARPRGLDDWLVLACLADGLRFCIKGAIKEGGVGYHVSWLAENRPQLVTSFLKFLVAIATWYFLTNCLAKLAICVFYRTLFPQRGVLVILCITASILICTAIATTVANLAACQPFSAAWASTAVQAEKCVDKEKLYIWASFPNIVTDVVLLVLPLPITWGLHTTVKMKLALTLTFIIGSVGLISSILRFISFSNNNSFEDATWNAVELIIWTIAEPGIYLLAACLMTYRPLLDRASARLRTQAGQSKTPSQPSSSLAASRTKASAKSPATSTNRAPLSLSADDYMFSSDRGILLSSIRARDQGFERLSDPEADPEEDPALPSAGIVKTTNIRMSWEEVR</sequence>
<gene>
    <name evidence="9" type="ORF">M406DRAFT_75860</name>
</gene>
<dbReference type="RefSeq" id="XP_040780342.1">
    <property type="nucleotide sequence ID" value="XM_040925911.1"/>
</dbReference>
<evidence type="ECO:0000256" key="5">
    <source>
        <dbReference type="ARBA" id="ARBA00038359"/>
    </source>
</evidence>
<dbReference type="EMBL" id="MU032345">
    <property type="protein sequence ID" value="KAF3769381.1"/>
    <property type="molecule type" value="Genomic_DNA"/>
</dbReference>
<accession>A0A9P4Y9R7</accession>
<feature type="transmembrane region" description="Helical" evidence="7">
    <location>
        <begin position="208"/>
        <end position="228"/>
    </location>
</feature>
<reference evidence="9" key="1">
    <citation type="journal article" date="2020" name="Phytopathology">
        <title>Genome sequence of the chestnut blight fungus Cryphonectria parasitica EP155: A fundamental resource for an archetypical invasive plant pathogen.</title>
        <authorList>
            <person name="Crouch J.A."/>
            <person name="Dawe A."/>
            <person name="Aerts A."/>
            <person name="Barry K."/>
            <person name="Churchill A.C.L."/>
            <person name="Grimwood J."/>
            <person name="Hillman B."/>
            <person name="Milgroom M.G."/>
            <person name="Pangilinan J."/>
            <person name="Smith M."/>
            <person name="Salamov A."/>
            <person name="Schmutz J."/>
            <person name="Yadav J."/>
            <person name="Grigoriev I.V."/>
            <person name="Nuss D."/>
        </authorList>
    </citation>
    <scope>NUCLEOTIDE SEQUENCE</scope>
    <source>
        <strain evidence="9">EP155</strain>
    </source>
</reference>
<dbReference type="GO" id="GO:0016020">
    <property type="term" value="C:membrane"/>
    <property type="evidence" value="ECO:0007669"/>
    <property type="project" value="UniProtKB-SubCell"/>
</dbReference>
<keyword evidence="2 7" id="KW-0812">Transmembrane</keyword>
<feature type="transmembrane region" description="Helical" evidence="7">
    <location>
        <begin position="248"/>
        <end position="267"/>
    </location>
</feature>
<dbReference type="AlphaFoldDB" id="A0A9P4Y9R7"/>
<evidence type="ECO:0000256" key="7">
    <source>
        <dbReference type="SAM" id="Phobius"/>
    </source>
</evidence>